<evidence type="ECO:0000256" key="5">
    <source>
        <dbReference type="ARBA" id="ARBA00023136"/>
    </source>
</evidence>
<evidence type="ECO:0000256" key="4">
    <source>
        <dbReference type="ARBA" id="ARBA00022989"/>
    </source>
</evidence>
<dbReference type="InterPro" id="IPR000109">
    <property type="entry name" value="POT_fam"/>
</dbReference>
<feature type="transmembrane region" description="Helical" evidence="7">
    <location>
        <begin position="509"/>
        <end position="530"/>
    </location>
</feature>
<feature type="transmembrane region" description="Helical" evidence="7">
    <location>
        <begin position="444"/>
        <end position="462"/>
    </location>
</feature>
<dbReference type="InterPro" id="IPR018456">
    <property type="entry name" value="PTR2_symporter_CS"/>
</dbReference>
<keyword evidence="3 6" id="KW-0812">Transmembrane</keyword>
<reference evidence="8" key="1">
    <citation type="submission" date="2021-07" db="EMBL/GenBank/DDBJ databases">
        <authorList>
            <person name="Branca A.L. A."/>
        </authorList>
    </citation>
    <scope>NUCLEOTIDE SEQUENCE</scope>
</reference>
<dbReference type="GO" id="GO:0016020">
    <property type="term" value="C:membrane"/>
    <property type="evidence" value="ECO:0007669"/>
    <property type="project" value="UniProtKB-SubCell"/>
</dbReference>
<dbReference type="EMBL" id="CAJVNV010000095">
    <property type="protein sequence ID" value="CAG8036079.1"/>
    <property type="molecule type" value="Genomic_DNA"/>
</dbReference>
<dbReference type="OrthoDB" id="10027823at2759"/>
<accession>A0A9W4HJS7</accession>
<sequence>MSSPTLQGRIATEDEIRSLQHVPAHLPKRVWLAATIGMAERFAYYGTQTLFQNYLQNKPTDLVPGAMGLGKSTATTVNLAFTVLVNILPLPTSVLVDGVLGRYRSLQIFTCIYAVGSTVLFATSFPSEMKTGISTPGFVVGAILIALGLGGVQASIQPFIADQYTESDMRIRTNKQGQKVVEDRELTIQYIYNVYYWMVNVGSLGSVATTLMEKYIGFWSAYLLDLCAVALCVLVVQVARSKFGAFGGLCRKRWHVSNRFHQLVHPPIQGSKLPLAARCLWCAAKGGFKLDAALPEKQLEVHGRVVPWDEEFIAELRGALSAFKICIGWPIFWVCMGEGSQVSISQAGQMETHGIPNDLIKSANPVAYVLFGVIVQKQLYPFLQKRKIVFSPVNRITLGFAIMAIAMAYSAVVQNAIYQAGPCYSRPLACDASQGGQIPNHVHVLLQLPTFVIIAIAEVFCWPTGSEYTYSHAPKSMKSILQACYIGTAGLGYLLGMALSPLAKDPLLVVLWSLVAGMMFLTACAFRVAFRKY</sequence>
<keyword evidence="4 7" id="KW-1133">Transmembrane helix</keyword>
<dbReference type="PANTHER" id="PTHR11654">
    <property type="entry name" value="OLIGOPEPTIDE TRANSPORTER-RELATED"/>
    <property type="match status" value="1"/>
</dbReference>
<protein>
    <submittedName>
        <fullName evidence="8">Uncharacterized protein</fullName>
    </submittedName>
</protein>
<evidence type="ECO:0000256" key="1">
    <source>
        <dbReference type="ARBA" id="ARBA00004141"/>
    </source>
</evidence>
<dbReference type="GO" id="GO:0006857">
    <property type="term" value="P:oligopeptide transport"/>
    <property type="evidence" value="ECO:0007669"/>
    <property type="project" value="InterPro"/>
</dbReference>
<dbReference type="AlphaFoldDB" id="A0A9W4HJS7"/>
<dbReference type="SUPFAM" id="SSF103473">
    <property type="entry name" value="MFS general substrate transporter"/>
    <property type="match status" value="1"/>
</dbReference>
<feature type="transmembrane region" description="Helical" evidence="7">
    <location>
        <begin position="218"/>
        <end position="239"/>
    </location>
</feature>
<evidence type="ECO:0000256" key="6">
    <source>
        <dbReference type="RuleBase" id="RU003755"/>
    </source>
</evidence>
<evidence type="ECO:0000313" key="8">
    <source>
        <dbReference type="EMBL" id="CAG8036079.1"/>
    </source>
</evidence>
<proteinExistence type="inferred from homology"/>
<dbReference type="GO" id="GO:0022857">
    <property type="term" value="F:transmembrane transporter activity"/>
    <property type="evidence" value="ECO:0007669"/>
    <property type="project" value="InterPro"/>
</dbReference>
<gene>
    <name evidence="8" type="ORF">PNAL_LOCUS2871</name>
</gene>
<feature type="transmembrane region" description="Helical" evidence="7">
    <location>
        <begin position="77"/>
        <end position="96"/>
    </location>
</feature>
<organism evidence="8 9">
    <name type="scientific">Penicillium nalgiovense</name>
    <dbReference type="NCBI Taxonomy" id="60175"/>
    <lineage>
        <taxon>Eukaryota</taxon>
        <taxon>Fungi</taxon>
        <taxon>Dikarya</taxon>
        <taxon>Ascomycota</taxon>
        <taxon>Pezizomycotina</taxon>
        <taxon>Eurotiomycetes</taxon>
        <taxon>Eurotiomycetidae</taxon>
        <taxon>Eurotiales</taxon>
        <taxon>Aspergillaceae</taxon>
        <taxon>Penicillium</taxon>
    </lineage>
</organism>
<evidence type="ECO:0000313" key="9">
    <source>
        <dbReference type="Proteomes" id="UP001153461"/>
    </source>
</evidence>
<evidence type="ECO:0000256" key="7">
    <source>
        <dbReference type="SAM" id="Phobius"/>
    </source>
</evidence>
<keyword evidence="5 7" id="KW-0472">Membrane</keyword>
<feature type="transmembrane region" description="Helical" evidence="7">
    <location>
        <begin position="108"/>
        <end position="126"/>
    </location>
</feature>
<comment type="caution">
    <text evidence="8">The sequence shown here is derived from an EMBL/GenBank/DDBJ whole genome shotgun (WGS) entry which is preliminary data.</text>
</comment>
<keyword evidence="6" id="KW-0813">Transport</keyword>
<dbReference type="InterPro" id="IPR036259">
    <property type="entry name" value="MFS_trans_sf"/>
</dbReference>
<name>A0A9W4HJS7_PENNA</name>
<dbReference type="PROSITE" id="PS01023">
    <property type="entry name" value="PTR2_2"/>
    <property type="match status" value="1"/>
</dbReference>
<evidence type="ECO:0000256" key="2">
    <source>
        <dbReference type="ARBA" id="ARBA00005982"/>
    </source>
</evidence>
<feature type="transmembrane region" description="Helical" evidence="7">
    <location>
        <begin position="483"/>
        <end position="503"/>
    </location>
</feature>
<dbReference type="Pfam" id="PF00854">
    <property type="entry name" value="PTR2"/>
    <property type="match status" value="1"/>
</dbReference>
<feature type="transmembrane region" description="Helical" evidence="7">
    <location>
        <begin position="396"/>
        <end position="418"/>
    </location>
</feature>
<dbReference type="Proteomes" id="UP001153461">
    <property type="component" value="Unassembled WGS sequence"/>
</dbReference>
<comment type="similarity">
    <text evidence="2 6">Belongs to the major facilitator superfamily. Proton-dependent oligopeptide transporter (POT/PTR) (TC 2.A.17) family.</text>
</comment>
<comment type="subcellular location">
    <subcellularLocation>
        <location evidence="1 6">Membrane</location>
        <topology evidence="1 6">Multi-pass membrane protein</topology>
    </subcellularLocation>
</comment>
<feature type="transmembrane region" description="Helical" evidence="7">
    <location>
        <begin position="138"/>
        <end position="160"/>
    </location>
</feature>
<evidence type="ECO:0000256" key="3">
    <source>
        <dbReference type="ARBA" id="ARBA00022692"/>
    </source>
</evidence>
<dbReference type="Gene3D" id="1.20.1250.20">
    <property type="entry name" value="MFS general substrate transporter like domains"/>
    <property type="match status" value="1"/>
</dbReference>